<keyword evidence="5" id="KW-1185">Reference proteome</keyword>
<dbReference type="InterPro" id="IPR025340">
    <property type="entry name" value="DUF4246"/>
</dbReference>
<evidence type="ECO:0000256" key="1">
    <source>
        <dbReference type="SAM" id="Coils"/>
    </source>
</evidence>
<evidence type="ECO:0000256" key="2">
    <source>
        <dbReference type="SAM" id="MobiDB-lite"/>
    </source>
</evidence>
<keyword evidence="1" id="KW-0175">Coiled coil</keyword>
<feature type="coiled-coil region" evidence="1">
    <location>
        <begin position="299"/>
        <end position="330"/>
    </location>
</feature>
<dbReference type="EMBL" id="JASNQZ010000001">
    <property type="protein sequence ID" value="KAL0961438.1"/>
    <property type="molecule type" value="Genomic_DNA"/>
</dbReference>
<evidence type="ECO:0000259" key="3">
    <source>
        <dbReference type="Pfam" id="PF14033"/>
    </source>
</evidence>
<feature type="region of interest" description="Disordered" evidence="2">
    <location>
        <begin position="437"/>
        <end position="477"/>
    </location>
</feature>
<evidence type="ECO:0000313" key="4">
    <source>
        <dbReference type="EMBL" id="KAL0961438.1"/>
    </source>
</evidence>
<proteinExistence type="predicted"/>
<evidence type="ECO:0000313" key="5">
    <source>
        <dbReference type="Proteomes" id="UP001556367"/>
    </source>
</evidence>
<sequence>MDATEILKFCDAIRAKDGWAHKVLDEKRGLAKKWATEAGLWIPSSDEAEKQTNTVLDLFHQLKAEARRILAVDHAITLRSNYRLPERSVAFDAISKDVANSVSYQRQSKFGLRDPDLKDIVGVFVSDGVIPPSLHAELVSELDALAALEPKDFHPGTEGKVQDLIHPSLYPFVAQETPVYEGVRTPPLVDGKFSTKVIHALDNSANPEPIFHKSKYAWIPSVFQVSDDGKSARVESYINGLAPREDFPDLYRIIEELFICALPHLERTTQCELERRDSPSVQRWWDRADYRGEEPELTKSEWEAMIAKQKAEKERQRTEKAQKIQEDTREMEAEWASRETRFPIAQEHRQTSSSGRSYKVIVKAANYVLRPGQSYQGTWHLEGMPHERIAASFIYYYSTDEAIQDDGLGMRRARDEKLDFPPFLDLNHEAFNVVLKKEGGDEEEEEEEEDEEDDPEHNFRDDPSSDAEDFDSSYVPLGTVPTTHVGCKIGHRTGRIISFPNWIQHKVLGIRNSETKGTEAAQRKILCFFLVDDTNAATDDEVELPGMKYSGLKDQVVLTTSDVPRQLRGTNVPSLFALLPWVSERLIGKRLPLEIVSHITKSTDLGLTREAAERHRRAFMEDRKIKVSEENKLWESAYSLCEH</sequence>
<dbReference type="Proteomes" id="UP001556367">
    <property type="component" value="Unassembled WGS sequence"/>
</dbReference>
<dbReference type="PANTHER" id="PTHR33119">
    <property type="entry name" value="IFI3P"/>
    <property type="match status" value="1"/>
</dbReference>
<name>A0ABR3K2M6_9AGAR</name>
<feature type="domain" description="DUF4246" evidence="3">
    <location>
        <begin position="121"/>
        <end position="532"/>
    </location>
</feature>
<accession>A0ABR3K2M6</accession>
<dbReference type="InterPro" id="IPR049192">
    <property type="entry name" value="DUF4246_C"/>
</dbReference>
<protein>
    <recommendedName>
        <fullName evidence="3">DUF4246 domain-containing protein</fullName>
    </recommendedName>
</protein>
<dbReference type="PANTHER" id="PTHR33119:SF1">
    <property type="entry name" value="FE2OG DIOXYGENASE DOMAIN-CONTAINING PROTEIN"/>
    <property type="match status" value="1"/>
</dbReference>
<gene>
    <name evidence="4" type="ORF">HGRIS_006383</name>
</gene>
<reference evidence="5" key="1">
    <citation type="submission" date="2024-06" db="EMBL/GenBank/DDBJ databases">
        <title>Multi-omics analyses provide insights into the biosynthesis of the anticancer antibiotic pleurotin in Hohenbuehelia grisea.</title>
        <authorList>
            <person name="Weaver J.A."/>
            <person name="Alberti F."/>
        </authorList>
    </citation>
    <scope>NUCLEOTIDE SEQUENCE [LARGE SCALE GENOMIC DNA]</scope>
    <source>
        <strain evidence="5">T-177</strain>
    </source>
</reference>
<organism evidence="4 5">
    <name type="scientific">Hohenbuehelia grisea</name>
    <dbReference type="NCBI Taxonomy" id="104357"/>
    <lineage>
        <taxon>Eukaryota</taxon>
        <taxon>Fungi</taxon>
        <taxon>Dikarya</taxon>
        <taxon>Basidiomycota</taxon>
        <taxon>Agaricomycotina</taxon>
        <taxon>Agaricomycetes</taxon>
        <taxon>Agaricomycetidae</taxon>
        <taxon>Agaricales</taxon>
        <taxon>Pleurotineae</taxon>
        <taxon>Pleurotaceae</taxon>
        <taxon>Hohenbuehelia</taxon>
    </lineage>
</organism>
<comment type="caution">
    <text evidence="4">The sequence shown here is derived from an EMBL/GenBank/DDBJ whole genome shotgun (WGS) entry which is preliminary data.</text>
</comment>
<dbReference type="Pfam" id="PF14033">
    <property type="entry name" value="DUF4246"/>
    <property type="match status" value="1"/>
</dbReference>
<feature type="compositionally biased region" description="Acidic residues" evidence="2">
    <location>
        <begin position="440"/>
        <end position="455"/>
    </location>
</feature>